<keyword evidence="4 9" id="KW-0863">Zinc-finger</keyword>
<feature type="domain" description="C2H2-type" evidence="11">
    <location>
        <begin position="298"/>
        <end position="325"/>
    </location>
</feature>
<comment type="caution">
    <text evidence="12">The sequence shown here is derived from an EMBL/GenBank/DDBJ whole genome shotgun (WGS) entry which is preliminary data.</text>
</comment>
<evidence type="ECO:0000256" key="4">
    <source>
        <dbReference type="ARBA" id="ARBA00022771"/>
    </source>
</evidence>
<comment type="similarity">
    <text evidence="8">Belongs to the snail C2H2-type zinc-finger protein family.</text>
</comment>
<dbReference type="Proteomes" id="UP001186944">
    <property type="component" value="Unassembled WGS sequence"/>
</dbReference>
<dbReference type="InterPro" id="IPR036236">
    <property type="entry name" value="Znf_C2H2_sf"/>
</dbReference>
<keyword evidence="7" id="KW-0539">Nucleus</keyword>
<sequence>MPKCLLNSIRVGYRTGEYACQTEQDANTMTTRSGLSIKKVGARLPITSLRASPPDTYPQDKRGRQTTKKYPVVKYRSMSYLSFVTRYYLELRVPDLELTGVNPRETIEYIDDYPYNYQSFSRAVFSGHTENNTSGEIAPDEASNEETDSGSDEGLDDNSDDKEDESSDDYVDVTGNGDQRSYNQLLCVRPVNVNDYRRALQERVREAAVRVSPTSSVASEISKLHLSTTPTVSPGVPPISSVRRSISKIPADVSTILLGAPQTEVSSFTRTCQECGQELQTESSYTAHMKTHEKANKNKCSVCNKIFSRSWLLKGHMRTHTGERPFQCPSRRLRQSFRRQKQFAFAYVDP</sequence>
<keyword evidence="2" id="KW-0479">Metal-binding</keyword>
<dbReference type="GO" id="GO:0000981">
    <property type="term" value="F:DNA-binding transcription factor activity, RNA polymerase II-specific"/>
    <property type="evidence" value="ECO:0007669"/>
    <property type="project" value="TreeGrafter"/>
</dbReference>
<evidence type="ECO:0000259" key="11">
    <source>
        <dbReference type="PROSITE" id="PS50157"/>
    </source>
</evidence>
<dbReference type="PROSITE" id="PS00028">
    <property type="entry name" value="ZINC_FINGER_C2H2_1"/>
    <property type="match status" value="2"/>
</dbReference>
<dbReference type="PANTHER" id="PTHR14003">
    <property type="entry name" value="TRANSCRIPTIONAL REPRESSOR PROTEIN YY"/>
    <property type="match status" value="1"/>
</dbReference>
<dbReference type="AlphaFoldDB" id="A0AA88XQ22"/>
<feature type="region of interest" description="Disordered" evidence="10">
    <location>
        <begin position="48"/>
        <end position="69"/>
    </location>
</feature>
<feature type="region of interest" description="Disordered" evidence="10">
    <location>
        <begin position="128"/>
        <end position="177"/>
    </location>
</feature>
<dbReference type="Pfam" id="PF00096">
    <property type="entry name" value="zf-C2H2"/>
    <property type="match status" value="2"/>
</dbReference>
<organism evidence="12 13">
    <name type="scientific">Pinctada imbricata</name>
    <name type="common">Atlantic pearl-oyster</name>
    <name type="synonym">Pinctada martensii</name>
    <dbReference type="NCBI Taxonomy" id="66713"/>
    <lineage>
        <taxon>Eukaryota</taxon>
        <taxon>Metazoa</taxon>
        <taxon>Spiralia</taxon>
        <taxon>Lophotrochozoa</taxon>
        <taxon>Mollusca</taxon>
        <taxon>Bivalvia</taxon>
        <taxon>Autobranchia</taxon>
        <taxon>Pteriomorphia</taxon>
        <taxon>Pterioida</taxon>
        <taxon>Pterioidea</taxon>
        <taxon>Pteriidae</taxon>
        <taxon>Pinctada</taxon>
    </lineage>
</organism>
<keyword evidence="3" id="KW-0677">Repeat</keyword>
<evidence type="ECO:0000256" key="2">
    <source>
        <dbReference type="ARBA" id="ARBA00022723"/>
    </source>
</evidence>
<accession>A0AA88XQ22</accession>
<gene>
    <name evidence="12" type="ORF">FSP39_020844</name>
</gene>
<dbReference type="GO" id="GO:0000978">
    <property type="term" value="F:RNA polymerase II cis-regulatory region sequence-specific DNA binding"/>
    <property type="evidence" value="ECO:0007669"/>
    <property type="project" value="TreeGrafter"/>
</dbReference>
<protein>
    <recommendedName>
        <fullName evidence="11">C2H2-type domain-containing protein</fullName>
    </recommendedName>
</protein>
<evidence type="ECO:0000256" key="9">
    <source>
        <dbReference type="PROSITE-ProRule" id="PRU00042"/>
    </source>
</evidence>
<dbReference type="SUPFAM" id="SSF57667">
    <property type="entry name" value="beta-beta-alpha zinc fingers"/>
    <property type="match status" value="1"/>
</dbReference>
<feature type="compositionally biased region" description="Acidic residues" evidence="10">
    <location>
        <begin position="138"/>
        <end position="171"/>
    </location>
</feature>
<feature type="domain" description="C2H2-type" evidence="11">
    <location>
        <begin position="270"/>
        <end position="297"/>
    </location>
</feature>
<dbReference type="FunFam" id="3.30.160.60:FF:000043">
    <property type="entry name" value="Scratch family zinc finger 2"/>
    <property type="match status" value="1"/>
</dbReference>
<evidence type="ECO:0000313" key="13">
    <source>
        <dbReference type="Proteomes" id="UP001186944"/>
    </source>
</evidence>
<evidence type="ECO:0000256" key="10">
    <source>
        <dbReference type="SAM" id="MobiDB-lite"/>
    </source>
</evidence>
<dbReference type="GO" id="GO:0000785">
    <property type="term" value="C:chromatin"/>
    <property type="evidence" value="ECO:0007669"/>
    <property type="project" value="TreeGrafter"/>
</dbReference>
<proteinExistence type="inferred from homology"/>
<reference evidence="12" key="1">
    <citation type="submission" date="2019-08" db="EMBL/GenBank/DDBJ databases">
        <title>The improved chromosome-level genome for the pearl oyster Pinctada fucata martensii using PacBio sequencing and Hi-C.</title>
        <authorList>
            <person name="Zheng Z."/>
        </authorList>
    </citation>
    <scope>NUCLEOTIDE SEQUENCE</scope>
    <source>
        <strain evidence="12">ZZ-2019</strain>
        <tissue evidence="12">Adductor muscle</tissue>
    </source>
</reference>
<dbReference type="GO" id="GO:0031519">
    <property type="term" value="C:PcG protein complex"/>
    <property type="evidence" value="ECO:0007669"/>
    <property type="project" value="TreeGrafter"/>
</dbReference>
<dbReference type="SMART" id="SM00355">
    <property type="entry name" value="ZnF_C2H2"/>
    <property type="match status" value="2"/>
</dbReference>
<evidence type="ECO:0000256" key="5">
    <source>
        <dbReference type="ARBA" id="ARBA00022833"/>
    </source>
</evidence>
<dbReference type="EMBL" id="VSWD01000012">
    <property type="protein sequence ID" value="KAK3086598.1"/>
    <property type="molecule type" value="Genomic_DNA"/>
</dbReference>
<keyword evidence="13" id="KW-1185">Reference proteome</keyword>
<evidence type="ECO:0000256" key="1">
    <source>
        <dbReference type="ARBA" id="ARBA00004123"/>
    </source>
</evidence>
<comment type="subcellular location">
    <subcellularLocation>
        <location evidence="1">Nucleus</location>
    </subcellularLocation>
</comment>
<evidence type="ECO:0000256" key="8">
    <source>
        <dbReference type="ARBA" id="ARBA00037948"/>
    </source>
</evidence>
<dbReference type="InterPro" id="IPR013087">
    <property type="entry name" value="Znf_C2H2_type"/>
</dbReference>
<dbReference type="GO" id="GO:0005667">
    <property type="term" value="C:transcription regulator complex"/>
    <property type="evidence" value="ECO:0007669"/>
    <property type="project" value="TreeGrafter"/>
</dbReference>
<evidence type="ECO:0000256" key="7">
    <source>
        <dbReference type="ARBA" id="ARBA00023242"/>
    </source>
</evidence>
<dbReference type="Gene3D" id="3.30.160.60">
    <property type="entry name" value="Classic Zinc Finger"/>
    <property type="match status" value="2"/>
</dbReference>
<name>A0AA88XQ22_PINIB</name>
<dbReference type="PANTHER" id="PTHR14003:SF23">
    <property type="entry name" value="ZINC FINGER PROTEIN 143"/>
    <property type="match status" value="1"/>
</dbReference>
<dbReference type="PROSITE" id="PS50157">
    <property type="entry name" value="ZINC_FINGER_C2H2_2"/>
    <property type="match status" value="2"/>
</dbReference>
<keyword evidence="6" id="KW-0238">DNA-binding</keyword>
<evidence type="ECO:0000313" key="12">
    <source>
        <dbReference type="EMBL" id="KAK3086598.1"/>
    </source>
</evidence>
<evidence type="ECO:0000256" key="3">
    <source>
        <dbReference type="ARBA" id="ARBA00022737"/>
    </source>
</evidence>
<keyword evidence="5" id="KW-0862">Zinc</keyword>
<dbReference type="GO" id="GO:0008270">
    <property type="term" value="F:zinc ion binding"/>
    <property type="evidence" value="ECO:0007669"/>
    <property type="project" value="UniProtKB-KW"/>
</dbReference>
<evidence type="ECO:0000256" key="6">
    <source>
        <dbReference type="ARBA" id="ARBA00023125"/>
    </source>
</evidence>